<evidence type="ECO:0000313" key="3">
    <source>
        <dbReference type="EMBL" id="KAJ3486075.1"/>
    </source>
</evidence>
<name>A0AAD5V4F3_9APHY</name>
<keyword evidence="4" id="KW-1185">Reference proteome</keyword>
<comment type="caution">
    <text evidence="3">The sequence shown here is derived from an EMBL/GenBank/DDBJ whole genome shotgun (WGS) entry which is preliminary data.</text>
</comment>
<evidence type="ECO:0000256" key="1">
    <source>
        <dbReference type="SAM" id="MobiDB-lite"/>
    </source>
</evidence>
<dbReference type="AlphaFoldDB" id="A0AAD5V4F3"/>
<keyword evidence="2" id="KW-1133">Transmembrane helix</keyword>
<feature type="transmembrane region" description="Helical" evidence="2">
    <location>
        <begin position="16"/>
        <end position="37"/>
    </location>
</feature>
<dbReference type="Proteomes" id="UP001212997">
    <property type="component" value="Unassembled WGS sequence"/>
</dbReference>
<gene>
    <name evidence="3" type="ORF">NLI96_g4483</name>
</gene>
<reference evidence="3" key="1">
    <citation type="submission" date="2022-07" db="EMBL/GenBank/DDBJ databases">
        <title>Genome Sequence of Physisporinus lineatus.</title>
        <authorList>
            <person name="Buettner E."/>
        </authorList>
    </citation>
    <scope>NUCLEOTIDE SEQUENCE</scope>
    <source>
        <strain evidence="3">VT162</strain>
    </source>
</reference>
<proteinExistence type="predicted"/>
<feature type="region of interest" description="Disordered" evidence="1">
    <location>
        <begin position="120"/>
        <end position="167"/>
    </location>
</feature>
<keyword evidence="2" id="KW-0812">Transmembrane</keyword>
<accession>A0AAD5V4F3</accession>
<protein>
    <submittedName>
        <fullName evidence="3">Uncharacterized protein</fullName>
    </submittedName>
</protein>
<dbReference type="EMBL" id="JANAWD010000132">
    <property type="protein sequence ID" value="KAJ3486075.1"/>
    <property type="molecule type" value="Genomic_DNA"/>
</dbReference>
<organism evidence="3 4">
    <name type="scientific">Meripilus lineatus</name>
    <dbReference type="NCBI Taxonomy" id="2056292"/>
    <lineage>
        <taxon>Eukaryota</taxon>
        <taxon>Fungi</taxon>
        <taxon>Dikarya</taxon>
        <taxon>Basidiomycota</taxon>
        <taxon>Agaricomycotina</taxon>
        <taxon>Agaricomycetes</taxon>
        <taxon>Polyporales</taxon>
        <taxon>Meripilaceae</taxon>
        <taxon>Meripilus</taxon>
    </lineage>
</organism>
<keyword evidence="2" id="KW-0472">Membrane</keyword>
<sequence length="195" mass="21469">MAAHTSSSNTITLPRFQALFSGMDILVVLSVVLHLIVDHSEYAVATGPGEGAGGSSRTISRPVQLHYAYPTSENASSTTFTCNTKSVPINRLDFISPKATSHLPDFAYIDAVSRRRITPQSIAESTPIPSVSQDDCTSGNWTRETVRNDESPRGSPPSDHREADAKGKRRICDVCGKEFDRYMKYGLLEWKVHVR</sequence>
<feature type="compositionally biased region" description="Basic and acidic residues" evidence="1">
    <location>
        <begin position="144"/>
        <end position="167"/>
    </location>
</feature>
<evidence type="ECO:0000313" key="4">
    <source>
        <dbReference type="Proteomes" id="UP001212997"/>
    </source>
</evidence>
<evidence type="ECO:0000256" key="2">
    <source>
        <dbReference type="SAM" id="Phobius"/>
    </source>
</evidence>
<feature type="compositionally biased region" description="Polar residues" evidence="1">
    <location>
        <begin position="120"/>
        <end position="143"/>
    </location>
</feature>